<name>A0A518G0V9_9BACT</name>
<evidence type="ECO:0000313" key="2">
    <source>
        <dbReference type="EMBL" id="QDV22216.1"/>
    </source>
</evidence>
<dbReference type="OrthoDB" id="240727at2"/>
<sequence length="488" mass="55077">MVRKPYQKQQRFDCSPIAQVELNLESRDEIVPVLLGLQYLYTNAKLRTKVVQAVAADLNQDSRRDVGRPGIDDWHVVVLAAVRLGCNLDYDKLQDQVENHRRLRGIMGIGDWQDTDGFTFRRIRDTICLLKPETISKINQAIVTAGQSIAPDASSTVRADSFVIETNIHYPTESSLIYDGVRKFIPFCVELAQQLETTGWRQVGHLVKKIKSLKQQIGRIAASKSSRKKEALESRYRDLLQRVALLLERAKSLTNEAKSLGASTVTLSLITTIEHWTGLTEQVCDTARRRVLLGESVPNCDKLFSLFETHTQLYRRGKAGQPNQYGRLALVYEDGAGFISHYHLMARDVRDQDVVVEQTKLAQKKHAGEIHTASFDRGFYSAENESNLQQIIEDVCVLPRAPGEYAQRIKNESVKFHRTRLHHSGIEAAIGVLQRGNGLKRCRDRTELGFERYLGLAILGRNIHTLGKLLLSKQRPNASAAQCKRKAA</sequence>
<organism evidence="2 3">
    <name type="scientific">Aureliella helgolandensis</name>
    <dbReference type="NCBI Taxonomy" id="2527968"/>
    <lineage>
        <taxon>Bacteria</taxon>
        <taxon>Pseudomonadati</taxon>
        <taxon>Planctomycetota</taxon>
        <taxon>Planctomycetia</taxon>
        <taxon>Pirellulales</taxon>
        <taxon>Pirellulaceae</taxon>
        <taxon>Aureliella</taxon>
    </lineage>
</organism>
<evidence type="ECO:0000313" key="3">
    <source>
        <dbReference type="Proteomes" id="UP000318017"/>
    </source>
</evidence>
<keyword evidence="3" id="KW-1185">Reference proteome</keyword>
<evidence type="ECO:0008006" key="4">
    <source>
        <dbReference type="Google" id="ProtNLM"/>
    </source>
</evidence>
<accession>A0A518G0V9</accession>
<reference evidence="2 3" key="1">
    <citation type="submission" date="2019-02" db="EMBL/GenBank/DDBJ databases">
        <title>Deep-cultivation of Planctomycetes and their phenomic and genomic characterization uncovers novel biology.</title>
        <authorList>
            <person name="Wiegand S."/>
            <person name="Jogler M."/>
            <person name="Boedeker C."/>
            <person name="Pinto D."/>
            <person name="Vollmers J."/>
            <person name="Rivas-Marin E."/>
            <person name="Kohn T."/>
            <person name="Peeters S.H."/>
            <person name="Heuer A."/>
            <person name="Rast P."/>
            <person name="Oberbeckmann S."/>
            <person name="Bunk B."/>
            <person name="Jeske O."/>
            <person name="Meyerdierks A."/>
            <person name="Storesund J.E."/>
            <person name="Kallscheuer N."/>
            <person name="Luecker S."/>
            <person name="Lage O.M."/>
            <person name="Pohl T."/>
            <person name="Merkel B.J."/>
            <person name="Hornburger P."/>
            <person name="Mueller R.-W."/>
            <person name="Bruemmer F."/>
            <person name="Labrenz M."/>
            <person name="Spormann A.M."/>
            <person name="Op den Camp H."/>
            <person name="Overmann J."/>
            <person name="Amann R."/>
            <person name="Jetten M.S.M."/>
            <person name="Mascher T."/>
            <person name="Medema M.H."/>
            <person name="Devos D.P."/>
            <person name="Kaster A.-K."/>
            <person name="Ovreas L."/>
            <person name="Rohde M."/>
            <person name="Galperin M.Y."/>
            <person name="Jogler C."/>
        </authorList>
    </citation>
    <scope>NUCLEOTIDE SEQUENCE [LARGE SCALE GENOMIC DNA]</scope>
    <source>
        <strain evidence="2 3">Q31a</strain>
    </source>
</reference>
<dbReference type="EMBL" id="CP036298">
    <property type="protein sequence ID" value="QDV22216.1"/>
    <property type="molecule type" value="Genomic_DNA"/>
</dbReference>
<protein>
    <recommendedName>
        <fullName evidence="4">Transposase DDE domain protein</fullName>
    </recommendedName>
</protein>
<dbReference type="RefSeq" id="WP_145073427.1">
    <property type="nucleotide sequence ID" value="NZ_CP036298.1"/>
</dbReference>
<evidence type="ECO:0000256" key="1">
    <source>
        <dbReference type="SAM" id="Coils"/>
    </source>
</evidence>
<dbReference type="AlphaFoldDB" id="A0A518G0V9"/>
<proteinExistence type="predicted"/>
<dbReference type="NCBIfam" id="NF033593">
    <property type="entry name" value="transpos_ISNCY_1"/>
    <property type="match status" value="1"/>
</dbReference>
<keyword evidence="1" id="KW-0175">Coiled coil</keyword>
<gene>
    <name evidence="2" type="ORF">Q31a_05000</name>
</gene>
<dbReference type="Proteomes" id="UP000318017">
    <property type="component" value="Chromosome"/>
</dbReference>
<dbReference type="KEGG" id="ahel:Q31a_05000"/>
<feature type="coiled-coil region" evidence="1">
    <location>
        <begin position="222"/>
        <end position="256"/>
    </location>
</feature>